<organism evidence="1 2">
    <name type="scientific">Leptolyngbya boryana NIES-2135</name>
    <dbReference type="NCBI Taxonomy" id="1973484"/>
    <lineage>
        <taxon>Bacteria</taxon>
        <taxon>Bacillati</taxon>
        <taxon>Cyanobacteriota</taxon>
        <taxon>Cyanophyceae</taxon>
        <taxon>Leptolyngbyales</taxon>
        <taxon>Leptolyngbyaceae</taxon>
        <taxon>Leptolyngbya group</taxon>
        <taxon>Leptolyngbya</taxon>
    </lineage>
</organism>
<accession>A0A1Z4JFA4</accession>
<keyword evidence="2" id="KW-1185">Reference proteome</keyword>
<dbReference type="Proteomes" id="UP000217895">
    <property type="component" value="Chromosome"/>
</dbReference>
<dbReference type="AlphaFoldDB" id="A0A1Z4JFA4"/>
<sequence>MQMNHSSSAPQKSIFQSTTFWGAVLTAIAAISPAVAKNIETYQNTGKIDPNGISQIVVVLATSGVTILGRINATDVVYTPSGLPGADKPKEQ</sequence>
<dbReference type="EMBL" id="AP018203">
    <property type="protein sequence ID" value="BAY55455.1"/>
    <property type="molecule type" value="Genomic_DNA"/>
</dbReference>
<evidence type="ECO:0000313" key="1">
    <source>
        <dbReference type="EMBL" id="BAY55455.1"/>
    </source>
</evidence>
<reference evidence="1 2" key="1">
    <citation type="submission" date="2017-06" db="EMBL/GenBank/DDBJ databases">
        <title>Genome sequencing of cyanobaciteial culture collection at National Institute for Environmental Studies (NIES).</title>
        <authorList>
            <person name="Hirose Y."/>
            <person name="Shimura Y."/>
            <person name="Fujisawa T."/>
            <person name="Nakamura Y."/>
            <person name="Kawachi M."/>
        </authorList>
    </citation>
    <scope>NUCLEOTIDE SEQUENCE [LARGE SCALE GENOMIC DNA]</scope>
    <source>
        <strain evidence="1 2">NIES-2135</strain>
    </source>
</reference>
<gene>
    <name evidence="1" type="ORF">NIES2135_22780</name>
</gene>
<evidence type="ECO:0000313" key="2">
    <source>
        <dbReference type="Proteomes" id="UP000217895"/>
    </source>
</evidence>
<protein>
    <submittedName>
        <fullName evidence="1">Uncharacterized protein</fullName>
    </submittedName>
</protein>
<proteinExistence type="predicted"/>
<name>A0A1Z4JFA4_LEPBY</name>